<dbReference type="Pfam" id="PF23750">
    <property type="entry name" value="RsgI_M"/>
    <property type="match status" value="1"/>
</dbReference>
<evidence type="ECO:0000256" key="1">
    <source>
        <dbReference type="ARBA" id="ARBA00004162"/>
    </source>
</evidence>
<evidence type="ECO:0000313" key="10">
    <source>
        <dbReference type="EMBL" id="MRG86852.1"/>
    </source>
</evidence>
<dbReference type="RefSeq" id="WP_153728752.1">
    <property type="nucleotide sequence ID" value="NZ_WJNH01000006.1"/>
</dbReference>
<feature type="region of interest" description="Disordered" evidence="6">
    <location>
        <begin position="245"/>
        <end position="349"/>
    </location>
</feature>
<dbReference type="InterPro" id="IPR024449">
    <property type="entry name" value="Anti-sigma_RsgI_N"/>
</dbReference>
<accession>A0A6G1X7D8</accession>
<feature type="domain" description="RsgI N-terminal anti-sigma" evidence="8">
    <location>
        <begin position="1"/>
        <end position="41"/>
    </location>
</feature>
<keyword evidence="2" id="KW-1003">Cell membrane</keyword>
<dbReference type="GO" id="GO:0005886">
    <property type="term" value="C:plasma membrane"/>
    <property type="evidence" value="ECO:0007669"/>
    <property type="project" value="UniProtKB-SubCell"/>
</dbReference>
<name>A0A6G1X7D8_9BACI</name>
<evidence type="ECO:0000259" key="8">
    <source>
        <dbReference type="Pfam" id="PF12791"/>
    </source>
</evidence>
<comment type="caution">
    <text evidence="10">The sequence shown here is derived from an EMBL/GenBank/DDBJ whole genome shotgun (WGS) entry which is preliminary data.</text>
</comment>
<comment type="subcellular location">
    <subcellularLocation>
        <location evidence="1">Cell membrane</location>
        <topology evidence="1">Single-pass membrane protein</topology>
    </subcellularLocation>
</comment>
<dbReference type="OrthoDB" id="9800626at2"/>
<keyword evidence="5 7" id="KW-0472">Membrane</keyword>
<dbReference type="Pfam" id="PF12791">
    <property type="entry name" value="RsgI_N"/>
    <property type="match status" value="1"/>
</dbReference>
<feature type="domain" description="Anti-sigma factor RsgI-like middle" evidence="9">
    <location>
        <begin position="84"/>
        <end position="213"/>
    </location>
</feature>
<evidence type="ECO:0000259" key="9">
    <source>
        <dbReference type="Pfam" id="PF23750"/>
    </source>
</evidence>
<dbReference type="InterPro" id="IPR055431">
    <property type="entry name" value="RsgI_M"/>
</dbReference>
<proteinExistence type="predicted"/>
<evidence type="ECO:0000256" key="4">
    <source>
        <dbReference type="ARBA" id="ARBA00022989"/>
    </source>
</evidence>
<organism evidence="10 11">
    <name type="scientific">Salinibacillus xinjiangensis</name>
    <dbReference type="NCBI Taxonomy" id="1229268"/>
    <lineage>
        <taxon>Bacteria</taxon>
        <taxon>Bacillati</taxon>
        <taxon>Bacillota</taxon>
        <taxon>Bacilli</taxon>
        <taxon>Bacillales</taxon>
        <taxon>Bacillaceae</taxon>
        <taxon>Salinibacillus</taxon>
    </lineage>
</organism>
<sequence>MKKGIVMEKNRQHVIVMAADGTFHKTRYKNDCQIGEEIEFKVARINFFEQISSLWNTRVVTSIALVLLLVFTPMLFWNQSNEAYAFVNVDINPSIELAINEKLNVTELTPFNDEAQQVVGQLGDWKNKSVEIVTMMIVQQTKAFGYMESDQDVLIGVSYLQSLEKKEDISEKILSYMNQEKDDSVEVVTFEVPKEIHDQAEKEKVSMNYLYAQEVAKKQENISSNTTNVNDKSKNDKVHQKLIEKFIEKDKPVPPGIKKKVNDEEKEDESIPPGLQKKDELPSGSFKGANDTPPGLEDKKTPPGHQKNDKKTPPGLEKKKNGNGNGNQKGNHKGNGEEFTPPGLQKKLQ</sequence>
<evidence type="ECO:0000313" key="11">
    <source>
        <dbReference type="Proteomes" id="UP000480185"/>
    </source>
</evidence>
<feature type="transmembrane region" description="Helical" evidence="7">
    <location>
        <begin position="59"/>
        <end position="77"/>
    </location>
</feature>
<evidence type="ECO:0000256" key="7">
    <source>
        <dbReference type="SAM" id="Phobius"/>
    </source>
</evidence>
<protein>
    <submittedName>
        <fullName evidence="10">Anti-sigma factor domain-containing protein</fullName>
    </submittedName>
</protein>
<keyword evidence="11" id="KW-1185">Reference proteome</keyword>
<evidence type="ECO:0000256" key="2">
    <source>
        <dbReference type="ARBA" id="ARBA00022475"/>
    </source>
</evidence>
<evidence type="ECO:0000256" key="3">
    <source>
        <dbReference type="ARBA" id="ARBA00022692"/>
    </source>
</evidence>
<dbReference type="AlphaFoldDB" id="A0A6G1X7D8"/>
<keyword evidence="3 7" id="KW-0812">Transmembrane</keyword>
<feature type="compositionally biased region" description="Basic and acidic residues" evidence="6">
    <location>
        <begin position="296"/>
        <end position="320"/>
    </location>
</feature>
<reference evidence="10 11" key="1">
    <citation type="submission" date="2019-11" db="EMBL/GenBank/DDBJ databases">
        <authorList>
            <person name="Li J."/>
        </authorList>
    </citation>
    <scope>NUCLEOTIDE SEQUENCE [LARGE SCALE GENOMIC DNA]</scope>
    <source>
        <strain evidence="10 11">J4</strain>
    </source>
</reference>
<dbReference type="EMBL" id="WJNH01000006">
    <property type="protein sequence ID" value="MRG86852.1"/>
    <property type="molecule type" value="Genomic_DNA"/>
</dbReference>
<dbReference type="Proteomes" id="UP000480185">
    <property type="component" value="Unassembled WGS sequence"/>
</dbReference>
<gene>
    <name evidence="10" type="ORF">GH754_11080</name>
</gene>
<evidence type="ECO:0000256" key="6">
    <source>
        <dbReference type="SAM" id="MobiDB-lite"/>
    </source>
</evidence>
<evidence type="ECO:0000256" key="5">
    <source>
        <dbReference type="ARBA" id="ARBA00023136"/>
    </source>
</evidence>
<keyword evidence="4 7" id="KW-1133">Transmembrane helix</keyword>